<dbReference type="Proteomes" id="UP001642484">
    <property type="component" value="Unassembled WGS sequence"/>
</dbReference>
<evidence type="ECO:0000313" key="2">
    <source>
        <dbReference type="Proteomes" id="UP001642484"/>
    </source>
</evidence>
<organism evidence="1 2">
    <name type="scientific">Durusdinium trenchii</name>
    <dbReference type="NCBI Taxonomy" id="1381693"/>
    <lineage>
        <taxon>Eukaryota</taxon>
        <taxon>Sar</taxon>
        <taxon>Alveolata</taxon>
        <taxon>Dinophyceae</taxon>
        <taxon>Suessiales</taxon>
        <taxon>Symbiodiniaceae</taxon>
        <taxon>Durusdinium</taxon>
    </lineage>
</organism>
<keyword evidence="2" id="KW-1185">Reference proteome</keyword>
<accession>A0ABP0NJN5</accession>
<comment type="caution">
    <text evidence="1">The sequence shown here is derived from an EMBL/GenBank/DDBJ whole genome shotgun (WGS) entry which is preliminary data.</text>
</comment>
<sequence length="245" mass="28147">MVWGADKPFMNKLAIRRWKARFPFWPPPDASPVTPIEPWGKQFFVYNAPKGTEIRGDPRAPSQDELRPAWLRDEDAASMLGEAVADIGGKEKHQPLAARRATLAKIKPGPETLLCATDFRQRPMLFLRPEEWFSLLQELPELREKLRQKQAEIDAMDERGAHMEDYFLRRKYIVDKYAERRIGVPGYGGINRSLFSSGEGLRARERKIRLANRPCSKTDFELRKEPSSKGLLAVWQVQSSLMLGQ</sequence>
<dbReference type="EMBL" id="CAXAMN010021707">
    <property type="protein sequence ID" value="CAK9062634.1"/>
    <property type="molecule type" value="Genomic_DNA"/>
</dbReference>
<gene>
    <name evidence="1" type="ORF">CCMP2556_LOCUS30798</name>
</gene>
<proteinExistence type="predicted"/>
<name>A0ABP0NJN5_9DINO</name>
<evidence type="ECO:0000313" key="1">
    <source>
        <dbReference type="EMBL" id="CAK9062634.1"/>
    </source>
</evidence>
<protein>
    <submittedName>
        <fullName evidence="1">Uncharacterized protein</fullName>
    </submittedName>
</protein>
<reference evidence="1 2" key="1">
    <citation type="submission" date="2024-02" db="EMBL/GenBank/DDBJ databases">
        <authorList>
            <person name="Chen Y."/>
            <person name="Shah S."/>
            <person name="Dougan E. K."/>
            <person name="Thang M."/>
            <person name="Chan C."/>
        </authorList>
    </citation>
    <scope>NUCLEOTIDE SEQUENCE [LARGE SCALE GENOMIC DNA]</scope>
</reference>